<gene>
    <name evidence="4" type="ordered locus">FraEuI1c_5748</name>
</gene>
<dbReference type="PANTHER" id="PTHR30137:SF8">
    <property type="entry name" value="BLR5498 PROTEIN"/>
    <property type="match status" value="1"/>
</dbReference>
<feature type="domain" description="Luciferase-like" evidence="3">
    <location>
        <begin position="17"/>
        <end position="257"/>
    </location>
</feature>
<dbReference type="Proteomes" id="UP000002484">
    <property type="component" value="Chromosome"/>
</dbReference>
<evidence type="ECO:0000256" key="1">
    <source>
        <dbReference type="ARBA" id="ARBA00023002"/>
    </source>
</evidence>
<dbReference type="RefSeq" id="WP_013426850.1">
    <property type="nucleotide sequence ID" value="NC_014666.1"/>
</dbReference>
<evidence type="ECO:0000313" key="4">
    <source>
        <dbReference type="EMBL" id="ADP83732.1"/>
    </source>
</evidence>
<dbReference type="EMBL" id="CP002299">
    <property type="protein sequence ID" value="ADP83732.1"/>
    <property type="molecule type" value="Genomic_DNA"/>
</dbReference>
<dbReference type="InterPro" id="IPR036661">
    <property type="entry name" value="Luciferase-like_sf"/>
</dbReference>
<dbReference type="eggNOG" id="COG2141">
    <property type="taxonomic scope" value="Bacteria"/>
</dbReference>
<evidence type="ECO:0000256" key="2">
    <source>
        <dbReference type="ARBA" id="ARBA00023033"/>
    </source>
</evidence>
<name>E3IVT0_PSEI1</name>
<keyword evidence="5" id="KW-1185">Reference proteome</keyword>
<sequence>MYVMRFDMRAPGTGAPARELYAAAADMAQWGESHGCLSVLLCEHHMSEDGYLPSPLILAGVMAARTSTIMINIAALVLPLYDPVRLAEEMAVLDIVSGGRISYVAAIGYRPAEYEMFGVDFHRRGRLADEKLPLLLRAKTGEPFEHDGRSIHVTPAPYTPGGPMIAWGGGSVAAARRAGRHGIGFLAQGSDKALQIAYEEAARAAGHEPGMCLLNSPDEPSTVFVAEDLDRAWDELGPYLMHDARSYASWNEGNTDTASLSFAQTAEELRAEGRSHQILTVDEAVSYVQGGGLLRLHPLVGGLPPEIGWRYLQTVADKVLPRCSGDQPAAG</sequence>
<accession>E3IVT0</accession>
<dbReference type="GO" id="GO:0016705">
    <property type="term" value="F:oxidoreductase activity, acting on paired donors, with incorporation or reduction of molecular oxygen"/>
    <property type="evidence" value="ECO:0007669"/>
    <property type="project" value="InterPro"/>
</dbReference>
<reference evidence="4 5" key="1">
    <citation type="submission" date="2010-10" db="EMBL/GenBank/DDBJ databases">
        <title>Complete sequence of Frankia sp. EuI1c.</title>
        <authorList>
            <consortium name="US DOE Joint Genome Institute"/>
            <person name="Lucas S."/>
            <person name="Copeland A."/>
            <person name="Lapidus A."/>
            <person name="Cheng J.-F."/>
            <person name="Bruce D."/>
            <person name="Goodwin L."/>
            <person name="Pitluck S."/>
            <person name="Chertkov O."/>
            <person name="Detter J.C."/>
            <person name="Han C."/>
            <person name="Tapia R."/>
            <person name="Land M."/>
            <person name="Hauser L."/>
            <person name="Jeffries C."/>
            <person name="Kyrpides N."/>
            <person name="Ivanova N."/>
            <person name="Mikhailova N."/>
            <person name="Beauchemin N."/>
            <person name="Sen A."/>
            <person name="Sur S.A."/>
            <person name="Gtari M."/>
            <person name="Wall L."/>
            <person name="Tisa L."/>
            <person name="Woyke T."/>
        </authorList>
    </citation>
    <scope>NUCLEOTIDE SEQUENCE [LARGE SCALE GENOMIC DNA]</scope>
    <source>
        <strain evidence="5">DSM 45817 / CECT 9037 / EuI1c</strain>
    </source>
</reference>
<protein>
    <submittedName>
        <fullName evidence="4">Luciferase-like, subgroup</fullName>
    </submittedName>
</protein>
<dbReference type="InterPro" id="IPR050766">
    <property type="entry name" value="Bact_Lucif_Oxidored"/>
</dbReference>
<dbReference type="PANTHER" id="PTHR30137">
    <property type="entry name" value="LUCIFERASE-LIKE MONOOXYGENASE"/>
    <property type="match status" value="1"/>
</dbReference>
<dbReference type="AlphaFoldDB" id="E3IVT0"/>
<keyword evidence="2" id="KW-0503">Monooxygenase</keyword>
<dbReference type="Gene3D" id="3.20.20.30">
    <property type="entry name" value="Luciferase-like domain"/>
    <property type="match status" value="1"/>
</dbReference>
<evidence type="ECO:0000313" key="5">
    <source>
        <dbReference type="Proteomes" id="UP000002484"/>
    </source>
</evidence>
<dbReference type="InterPro" id="IPR011251">
    <property type="entry name" value="Luciferase-like_dom"/>
</dbReference>
<evidence type="ECO:0000259" key="3">
    <source>
        <dbReference type="Pfam" id="PF00296"/>
    </source>
</evidence>
<dbReference type="STRING" id="298654.FraEuI1c_5748"/>
<dbReference type="InParanoid" id="E3IVT0"/>
<dbReference type="Pfam" id="PF00296">
    <property type="entry name" value="Bac_luciferase"/>
    <property type="match status" value="1"/>
</dbReference>
<dbReference type="KEGG" id="fri:FraEuI1c_5748"/>
<dbReference type="GO" id="GO:0004497">
    <property type="term" value="F:monooxygenase activity"/>
    <property type="evidence" value="ECO:0007669"/>
    <property type="project" value="UniProtKB-KW"/>
</dbReference>
<dbReference type="OrthoDB" id="7903015at2"/>
<organism evidence="4 5">
    <name type="scientific">Pseudofrankia inefficax (strain DSM 45817 / CECT 9037 / DDB 130130 / EuI1c)</name>
    <name type="common">Frankia inefficax</name>
    <dbReference type="NCBI Taxonomy" id="298654"/>
    <lineage>
        <taxon>Bacteria</taxon>
        <taxon>Bacillati</taxon>
        <taxon>Actinomycetota</taxon>
        <taxon>Actinomycetes</taxon>
        <taxon>Frankiales</taxon>
        <taxon>Frankiaceae</taxon>
        <taxon>Pseudofrankia</taxon>
    </lineage>
</organism>
<dbReference type="HOGENOM" id="CLU_027853_3_2_11"/>
<dbReference type="SUPFAM" id="SSF51679">
    <property type="entry name" value="Bacterial luciferase-like"/>
    <property type="match status" value="1"/>
</dbReference>
<proteinExistence type="predicted"/>
<keyword evidence="1" id="KW-0560">Oxidoreductase</keyword>
<dbReference type="GO" id="GO:0005829">
    <property type="term" value="C:cytosol"/>
    <property type="evidence" value="ECO:0007669"/>
    <property type="project" value="TreeGrafter"/>
</dbReference>